<gene>
    <name evidence="3" type="ORF">CRI78_22625</name>
</gene>
<proteinExistence type="predicted"/>
<keyword evidence="3" id="KW-0540">Nuclease</keyword>
<protein>
    <submittedName>
        <fullName evidence="3">HNH endonuclease</fullName>
    </submittedName>
</protein>
<dbReference type="GO" id="GO:0004519">
    <property type="term" value="F:endonuclease activity"/>
    <property type="evidence" value="ECO:0007669"/>
    <property type="project" value="UniProtKB-KW"/>
</dbReference>
<dbReference type="Pfam" id="PF02720">
    <property type="entry name" value="DUF222"/>
    <property type="match status" value="2"/>
</dbReference>
<evidence type="ECO:0000313" key="3">
    <source>
        <dbReference type="EMBL" id="PEG52182.1"/>
    </source>
</evidence>
<dbReference type="OrthoDB" id="4775237at2"/>
<dbReference type="Proteomes" id="UP000220340">
    <property type="component" value="Unassembled WGS sequence"/>
</dbReference>
<accession>A0A1Q4H4N2</accession>
<comment type="caution">
    <text evidence="3">The sequence shown here is derived from an EMBL/GenBank/DDBJ whole genome shotgun (WGS) entry which is preliminary data.</text>
</comment>
<keyword evidence="4" id="KW-1185">Reference proteome</keyword>
<keyword evidence="3" id="KW-0378">Hydrolase</keyword>
<sequence length="539" mass="57538">MFEHQMSAVVAAGTVAARIDAYARLENSACAARLAAMADMLAAAHAEDGSADRERWRFDNWSAVCAHIGAAQAITSGTASGLLMDAVALAERLPKVRALFAAGVLSYRVVHRICMRTALVKDPGALRAVDVGLAAEFASAGAMSQEQQDTAIDALVLLHDPYAVRRSESAARSHRVDVCVEGGSGTAYLNATLSATDAQAVDERADALARTVCEHDPRPLQVRRAAAMGAMGFGWDRLPCLCEREDCGAASTPAGGGVVIYVVADPEAVGAGGPAPGPESVPPGPEPEPPGPEPESAAAPGVGELAAQRRALVTAPKPVLAKPWYLHTWAELVAAYAADRGEFSPAGPGLVLGGPMLPAAVVAQLALHARIRRIAHPGEAPPEPRYRPSRALAAFVRCRDGTCRFPGCSRPVADIDHTVPYPYGPTAASNLICLCREHHLCKTFWPGWSSRQFPDGTVQWTAPDKRVHTTYPRSRLLFPRLCAPTAVVTARVPVKTTAGLRMPRREQTRAQARRRRIDDERRANTAWVEQYLRDCVPPI</sequence>
<evidence type="ECO:0000256" key="1">
    <source>
        <dbReference type="SAM" id="MobiDB-lite"/>
    </source>
</evidence>
<feature type="region of interest" description="Disordered" evidence="1">
    <location>
        <begin position="271"/>
        <end position="299"/>
    </location>
</feature>
<dbReference type="SMART" id="SM00507">
    <property type="entry name" value="HNHc"/>
    <property type="match status" value="1"/>
</dbReference>
<name>A0A1Q4H4N2_9MYCO</name>
<evidence type="ECO:0000313" key="4">
    <source>
        <dbReference type="Proteomes" id="UP000220340"/>
    </source>
</evidence>
<dbReference type="InterPro" id="IPR003870">
    <property type="entry name" value="DUF222"/>
</dbReference>
<dbReference type="AlphaFoldDB" id="A0A1Q4H4N2"/>
<dbReference type="EMBL" id="PDCR01000035">
    <property type="protein sequence ID" value="PEG52182.1"/>
    <property type="molecule type" value="Genomic_DNA"/>
</dbReference>
<dbReference type="RefSeq" id="WP_073859481.1">
    <property type="nucleotide sequence ID" value="NZ_BAAATC010000007.1"/>
</dbReference>
<organism evidence="3 4">
    <name type="scientific">Mycolicibacterium diernhoferi</name>
    <dbReference type="NCBI Taxonomy" id="1801"/>
    <lineage>
        <taxon>Bacteria</taxon>
        <taxon>Bacillati</taxon>
        <taxon>Actinomycetota</taxon>
        <taxon>Actinomycetes</taxon>
        <taxon>Mycobacteriales</taxon>
        <taxon>Mycobacteriaceae</taxon>
        <taxon>Mycolicibacterium</taxon>
    </lineage>
</organism>
<feature type="domain" description="HNH nuclease" evidence="2">
    <location>
        <begin position="391"/>
        <end position="440"/>
    </location>
</feature>
<reference evidence="3 4" key="1">
    <citation type="submission" date="2017-10" db="EMBL/GenBank/DDBJ databases">
        <title>The new phylogeny of genus Mycobacterium.</title>
        <authorList>
            <person name="Tortoli E."/>
            <person name="Trovato A."/>
            <person name="Cirillo D.M."/>
        </authorList>
    </citation>
    <scope>NUCLEOTIDE SEQUENCE [LARGE SCALE GENOMIC DNA]</scope>
    <source>
        <strain evidence="3 4">IP141170001</strain>
    </source>
</reference>
<feature type="compositionally biased region" description="Pro residues" evidence="1">
    <location>
        <begin position="275"/>
        <end position="293"/>
    </location>
</feature>
<dbReference type="InterPro" id="IPR003615">
    <property type="entry name" value="HNH_nuc"/>
</dbReference>
<keyword evidence="3" id="KW-0255">Endonuclease</keyword>
<dbReference type="CDD" id="cd00085">
    <property type="entry name" value="HNHc"/>
    <property type="match status" value="1"/>
</dbReference>
<dbReference type="STRING" id="1801.BRW64_26630"/>
<evidence type="ECO:0000259" key="2">
    <source>
        <dbReference type="SMART" id="SM00507"/>
    </source>
</evidence>